<evidence type="ECO:0000313" key="4">
    <source>
        <dbReference type="EMBL" id="GIM70425.1"/>
    </source>
</evidence>
<dbReference type="InterPro" id="IPR027417">
    <property type="entry name" value="P-loop_NTPase"/>
</dbReference>
<dbReference type="Proteomes" id="UP000681340">
    <property type="component" value="Unassembled WGS sequence"/>
</dbReference>
<dbReference type="PROSITE" id="PS50043">
    <property type="entry name" value="HTH_LUXR_2"/>
    <property type="match status" value="1"/>
</dbReference>
<accession>A0A919SD54</accession>
<feature type="domain" description="HTH luxR-type" evidence="3">
    <location>
        <begin position="832"/>
        <end position="897"/>
    </location>
</feature>
<dbReference type="PROSITE" id="PS00622">
    <property type="entry name" value="HTH_LUXR_1"/>
    <property type="match status" value="1"/>
</dbReference>
<keyword evidence="1" id="KW-0547">Nucleotide-binding</keyword>
<dbReference type="GO" id="GO:0005524">
    <property type="term" value="F:ATP binding"/>
    <property type="evidence" value="ECO:0007669"/>
    <property type="project" value="UniProtKB-KW"/>
</dbReference>
<protein>
    <submittedName>
        <fullName evidence="4">LuxR family transcriptional regulator</fullName>
    </submittedName>
</protein>
<dbReference type="Gene3D" id="3.40.50.300">
    <property type="entry name" value="P-loop containing nucleotide triphosphate hydrolases"/>
    <property type="match status" value="1"/>
</dbReference>
<dbReference type="SMART" id="SM00421">
    <property type="entry name" value="HTH_LUXR"/>
    <property type="match status" value="1"/>
</dbReference>
<reference evidence="4" key="1">
    <citation type="submission" date="2021-03" db="EMBL/GenBank/DDBJ databases">
        <title>Whole genome shotgun sequence of Actinoplanes auranticolor NBRC 12245.</title>
        <authorList>
            <person name="Komaki H."/>
            <person name="Tamura T."/>
        </authorList>
    </citation>
    <scope>NUCLEOTIDE SEQUENCE</scope>
    <source>
        <strain evidence="4">NBRC 12245</strain>
    </source>
</reference>
<dbReference type="Gene3D" id="1.10.10.10">
    <property type="entry name" value="Winged helix-like DNA-binding domain superfamily/Winged helix DNA-binding domain"/>
    <property type="match status" value="1"/>
</dbReference>
<dbReference type="PANTHER" id="PTHR16305:SF35">
    <property type="entry name" value="TRANSCRIPTIONAL ACTIVATOR DOMAIN"/>
    <property type="match status" value="1"/>
</dbReference>
<dbReference type="PRINTS" id="PR00038">
    <property type="entry name" value="HTHLUXR"/>
</dbReference>
<dbReference type="AlphaFoldDB" id="A0A919SD54"/>
<dbReference type="EMBL" id="BOQL01000031">
    <property type="protein sequence ID" value="GIM70425.1"/>
    <property type="molecule type" value="Genomic_DNA"/>
</dbReference>
<evidence type="ECO:0000256" key="2">
    <source>
        <dbReference type="ARBA" id="ARBA00022840"/>
    </source>
</evidence>
<dbReference type="Pfam" id="PF13191">
    <property type="entry name" value="AAA_16"/>
    <property type="match status" value="1"/>
</dbReference>
<dbReference type="PANTHER" id="PTHR16305">
    <property type="entry name" value="TESTICULAR SOLUBLE ADENYLYL CYCLASE"/>
    <property type="match status" value="1"/>
</dbReference>
<dbReference type="SUPFAM" id="SSF52540">
    <property type="entry name" value="P-loop containing nucleoside triphosphate hydrolases"/>
    <property type="match status" value="1"/>
</dbReference>
<organism evidence="4 5">
    <name type="scientific">Actinoplanes auranticolor</name>
    <dbReference type="NCBI Taxonomy" id="47988"/>
    <lineage>
        <taxon>Bacteria</taxon>
        <taxon>Bacillati</taxon>
        <taxon>Actinomycetota</taxon>
        <taxon>Actinomycetes</taxon>
        <taxon>Micromonosporales</taxon>
        <taxon>Micromonosporaceae</taxon>
        <taxon>Actinoplanes</taxon>
    </lineage>
</organism>
<dbReference type="GO" id="GO:0005737">
    <property type="term" value="C:cytoplasm"/>
    <property type="evidence" value="ECO:0007669"/>
    <property type="project" value="TreeGrafter"/>
</dbReference>
<dbReference type="RefSeq" id="WP_212990102.1">
    <property type="nucleotide sequence ID" value="NZ_BAABEA010000005.1"/>
</dbReference>
<comment type="caution">
    <text evidence="4">The sequence shown here is derived from an EMBL/GenBank/DDBJ whole genome shotgun (WGS) entry which is preliminary data.</text>
</comment>
<name>A0A919SD54_9ACTN</name>
<dbReference type="CDD" id="cd06170">
    <property type="entry name" value="LuxR_C_like"/>
    <property type="match status" value="1"/>
</dbReference>
<dbReference type="GO" id="GO:0003677">
    <property type="term" value="F:DNA binding"/>
    <property type="evidence" value="ECO:0007669"/>
    <property type="project" value="InterPro"/>
</dbReference>
<dbReference type="SUPFAM" id="SSF46894">
    <property type="entry name" value="C-terminal effector domain of the bipartite response regulators"/>
    <property type="match status" value="1"/>
</dbReference>
<dbReference type="InterPro" id="IPR041664">
    <property type="entry name" value="AAA_16"/>
</dbReference>
<dbReference type="InterPro" id="IPR016032">
    <property type="entry name" value="Sig_transdc_resp-reg_C-effctor"/>
</dbReference>
<evidence type="ECO:0000256" key="1">
    <source>
        <dbReference type="ARBA" id="ARBA00022741"/>
    </source>
</evidence>
<keyword evidence="2" id="KW-0067">ATP-binding</keyword>
<evidence type="ECO:0000313" key="5">
    <source>
        <dbReference type="Proteomes" id="UP000681340"/>
    </source>
</evidence>
<dbReference type="GO" id="GO:0004016">
    <property type="term" value="F:adenylate cyclase activity"/>
    <property type="evidence" value="ECO:0007669"/>
    <property type="project" value="TreeGrafter"/>
</dbReference>
<dbReference type="Pfam" id="PF00196">
    <property type="entry name" value="GerE"/>
    <property type="match status" value="1"/>
</dbReference>
<proteinExistence type="predicted"/>
<dbReference type="InterPro" id="IPR000792">
    <property type="entry name" value="Tscrpt_reg_LuxR_C"/>
</dbReference>
<evidence type="ECO:0000259" key="3">
    <source>
        <dbReference type="PROSITE" id="PS50043"/>
    </source>
</evidence>
<dbReference type="GO" id="GO:0006355">
    <property type="term" value="P:regulation of DNA-templated transcription"/>
    <property type="evidence" value="ECO:0007669"/>
    <property type="project" value="InterPro"/>
</dbReference>
<gene>
    <name evidence="4" type="ORF">Aau02nite_40920</name>
</gene>
<dbReference type="InterPro" id="IPR036388">
    <property type="entry name" value="WH-like_DNA-bd_sf"/>
</dbReference>
<sequence length="899" mass="94934">MVLVGRVPEVVALDRLRAAAAAGEGAAALIVGEAGIGKTTLVEEAAARAAAAGATVRVARAVPDEGAPAYWPWLRLLEDVPGLSPELLTATAAEGESQAAVRFRVAQRTVRALREAGHLVLVLEDLHWADAASIALLRLLCRDLSGSRLLVIGTVRPPVPLDDLPAVEVLRLEPWEAPAVAAYLTQEAGPDVHGSWPAVVHRLSGGNPLYVRELTRQLSREDRLRRPAGRLEVPAELRRLVGRRTAQLSAGCRDLLGGAAALGAEIDVAVLRTAASDPAAVDGLLAEALDAGVLTEDPWRPALLAFAHDLVRQARYDELSRGERIAWHQRLADALVAAGAAPADIARHRVRAAVDARTRQSAVDACRSAATAATLALDYAQTIRWQGHAVELAGDPADRLARAAAAYAEGRLDLALTDCAAVLDSAERDHRADLAVEAALVVRGVAGELGPALRLLCERALGVAGRHPRVLAQYAYLLADSGDVLRAREISAEAMTLAELSASPDDVAAAVHARHQVTDPFEQPAEVVALAQRSCALGRPDAELWGRTWRIDAYLMAGDNAAADAETLRLDTLARRLGWPLARWHLLRARATRALLSGRLTEAEQLAAEAREVGERMQDPSAVGLYYAFLAGLALHTGRAEEYVAAAGRMAGALSLPIAAAQLGRTALDVGAGDMARLCWQHLRPRLDDPFAGSLRTYVLVLGGELAAGLGDHDAVRTCYERTARHAGVYLNSTTNCHGAAARAIGSMASALGEHDAAVRHLDAAITMDAGSPPFLAHAQLAQARALITRAAPGDRRRAHDLAATAAATGRRLGMSRVAAGAQVLAEETAGVRGGAGALTAREREIAGLVADGLANRAIAGRLVLSERTVETHVRNLLAKLGLSNRTQVASWLRTEAQR</sequence>
<keyword evidence="5" id="KW-1185">Reference proteome</keyword>